<reference evidence="1" key="1">
    <citation type="submission" date="2021-06" db="EMBL/GenBank/DDBJ databases">
        <authorList>
            <person name="Kallberg Y."/>
            <person name="Tangrot J."/>
            <person name="Rosling A."/>
        </authorList>
    </citation>
    <scope>NUCLEOTIDE SEQUENCE</scope>
    <source>
        <strain evidence="1">MA461A</strain>
    </source>
</reference>
<evidence type="ECO:0000313" key="1">
    <source>
        <dbReference type="EMBL" id="CAG8709480.1"/>
    </source>
</evidence>
<feature type="non-terminal residue" evidence="1">
    <location>
        <position position="1"/>
    </location>
</feature>
<dbReference type="EMBL" id="CAJVQC010020648">
    <property type="protein sequence ID" value="CAG8709480.1"/>
    <property type="molecule type" value="Genomic_DNA"/>
</dbReference>
<protein>
    <submittedName>
        <fullName evidence="1">32982_t:CDS:1</fullName>
    </submittedName>
</protein>
<keyword evidence="2" id="KW-1185">Reference proteome</keyword>
<dbReference type="Proteomes" id="UP000789920">
    <property type="component" value="Unassembled WGS sequence"/>
</dbReference>
<name>A0ACA9PHC4_9GLOM</name>
<comment type="caution">
    <text evidence="1">The sequence shown here is derived from an EMBL/GenBank/DDBJ whole genome shotgun (WGS) entry which is preliminary data.</text>
</comment>
<proteinExistence type="predicted"/>
<organism evidence="1 2">
    <name type="scientific">Racocetra persica</name>
    <dbReference type="NCBI Taxonomy" id="160502"/>
    <lineage>
        <taxon>Eukaryota</taxon>
        <taxon>Fungi</taxon>
        <taxon>Fungi incertae sedis</taxon>
        <taxon>Mucoromycota</taxon>
        <taxon>Glomeromycotina</taxon>
        <taxon>Glomeromycetes</taxon>
        <taxon>Diversisporales</taxon>
        <taxon>Gigasporaceae</taxon>
        <taxon>Racocetra</taxon>
    </lineage>
</organism>
<gene>
    <name evidence="1" type="ORF">RPERSI_LOCUS10438</name>
</gene>
<accession>A0ACA9PHC4</accession>
<sequence>ENWGIGIKNTLPWKLKKDMAYFERVTKKILASNENTDTSLVTPNKKIQNAVIMGRKTWESIPLKYRPLKDRLNVVLSRNDAISSLTDKPTVARIFIIGGGEIYKEAIELPLCEYILLTKVYKNFNCDAFFPKIDENLYELASHDELVNFTGDDVPKGRQVEGDTEYEFLMYKRNKDEGDDGSKPNERSNLISGDGNSYVELISCLRSLSLKFGNRKPLSLSHISDVKNKTLIPPNIVLSDGGLTKEDQTWLHKAMDEIHAAIDHIEVEYVGDLVVSLT</sequence>
<evidence type="ECO:0000313" key="2">
    <source>
        <dbReference type="Proteomes" id="UP000789920"/>
    </source>
</evidence>